<accession>A0A7I8DRM4</accession>
<gene>
    <name evidence="1" type="ORF">bsdcttw_41140</name>
</gene>
<evidence type="ECO:0000313" key="1">
    <source>
        <dbReference type="EMBL" id="BCK01074.1"/>
    </source>
</evidence>
<protein>
    <submittedName>
        <fullName evidence="1">Uncharacterized protein</fullName>
    </submittedName>
</protein>
<dbReference type="Proteomes" id="UP000515703">
    <property type="component" value="Chromosome"/>
</dbReference>
<evidence type="ECO:0000313" key="2">
    <source>
        <dbReference type="Proteomes" id="UP000515703"/>
    </source>
</evidence>
<reference evidence="1 2" key="2">
    <citation type="submission" date="2020-08" db="EMBL/GenBank/DDBJ databases">
        <authorList>
            <person name="Ueki A."/>
            <person name="Tonouchi A."/>
        </authorList>
    </citation>
    <scope>NUCLEOTIDE SEQUENCE [LARGE SCALE GENOMIC DNA]</scope>
    <source>
        <strain evidence="1 2">CTTW</strain>
    </source>
</reference>
<proteinExistence type="predicted"/>
<sequence length="52" mass="5808">MVASMDLPIIAEVLEESTLKPNLSIKIEFSHSSILELLSGDELMMNVKKSKF</sequence>
<reference evidence="1 2" key="1">
    <citation type="submission" date="2020-08" db="EMBL/GenBank/DDBJ databases">
        <title>Draft genome sequencing of an Anaerocolumna strain isolated from anoxic soil subjected to BSD treatment.</title>
        <authorList>
            <person name="Uek A."/>
            <person name="Tonouchi A."/>
        </authorList>
    </citation>
    <scope>NUCLEOTIDE SEQUENCE [LARGE SCALE GENOMIC DNA]</scope>
    <source>
        <strain evidence="1 2">CTTW</strain>
    </source>
</reference>
<keyword evidence="2" id="KW-1185">Reference proteome</keyword>
<name>A0A7I8DRM4_9FIRM</name>
<dbReference type="KEGG" id="acht:bsdcttw_41140"/>
<dbReference type="EMBL" id="AP023368">
    <property type="protein sequence ID" value="BCK01074.1"/>
    <property type="molecule type" value="Genomic_DNA"/>
</dbReference>
<dbReference type="AlphaFoldDB" id="A0A7I8DRM4"/>
<organism evidence="1 2">
    <name type="scientific">Anaerocolumna chitinilytica</name>
    <dbReference type="NCBI Taxonomy" id="1727145"/>
    <lineage>
        <taxon>Bacteria</taxon>
        <taxon>Bacillati</taxon>
        <taxon>Bacillota</taxon>
        <taxon>Clostridia</taxon>
        <taxon>Lachnospirales</taxon>
        <taxon>Lachnospiraceae</taxon>
        <taxon>Anaerocolumna</taxon>
    </lineage>
</organism>